<reference evidence="2" key="1">
    <citation type="submission" date="2022-12" db="EMBL/GenBank/DDBJ databases">
        <authorList>
            <person name="Wang J."/>
        </authorList>
    </citation>
    <scope>NUCLEOTIDE SEQUENCE</scope>
    <source>
        <strain evidence="2">HY-42-06</strain>
    </source>
</reference>
<protein>
    <submittedName>
        <fullName evidence="2">Uncharacterized protein</fullName>
    </submittedName>
</protein>
<evidence type="ECO:0000313" key="2">
    <source>
        <dbReference type="EMBL" id="MCY6369070.1"/>
    </source>
</evidence>
<feature type="region of interest" description="Disordered" evidence="1">
    <location>
        <begin position="92"/>
        <end position="126"/>
    </location>
</feature>
<evidence type="ECO:0000256" key="1">
    <source>
        <dbReference type="SAM" id="MobiDB-lite"/>
    </source>
</evidence>
<dbReference type="Gene3D" id="6.10.10.10">
    <property type="entry name" value="Flagellar export chaperone, C-terminal domain"/>
    <property type="match status" value="1"/>
</dbReference>
<dbReference type="RefSeq" id="WP_268047396.1">
    <property type="nucleotide sequence ID" value="NZ_JAPQES010000001.1"/>
</dbReference>
<evidence type="ECO:0000313" key="3">
    <source>
        <dbReference type="Proteomes" id="UP001079657"/>
    </source>
</evidence>
<feature type="compositionally biased region" description="Polar residues" evidence="1">
    <location>
        <begin position="92"/>
        <end position="101"/>
    </location>
</feature>
<accession>A0ABT4CJ44</accession>
<keyword evidence="3" id="KW-1185">Reference proteome</keyword>
<organism evidence="2 3">
    <name type="scientific">Clostridium ganghwense</name>
    <dbReference type="NCBI Taxonomy" id="312089"/>
    <lineage>
        <taxon>Bacteria</taxon>
        <taxon>Bacillati</taxon>
        <taxon>Bacillota</taxon>
        <taxon>Clostridia</taxon>
        <taxon>Eubacteriales</taxon>
        <taxon>Clostridiaceae</taxon>
        <taxon>Clostridium</taxon>
    </lineage>
</organism>
<dbReference type="EMBL" id="JAPQES010000001">
    <property type="protein sequence ID" value="MCY6369070.1"/>
    <property type="molecule type" value="Genomic_DNA"/>
</dbReference>
<proteinExistence type="predicted"/>
<dbReference type="InterPro" id="IPR042187">
    <property type="entry name" value="Flagellin_C_sub2"/>
</dbReference>
<dbReference type="Proteomes" id="UP001079657">
    <property type="component" value="Unassembled WGS sequence"/>
</dbReference>
<name>A0ABT4CJ44_9CLOT</name>
<comment type="caution">
    <text evidence="2">The sequence shown here is derived from an EMBL/GenBank/DDBJ whole genome shotgun (WGS) entry which is preliminary data.</text>
</comment>
<sequence length="126" mass="13985">MNLTIASNIPPINSTRTIHKVSNASNTEPSFATIKNSINSISNAEKIKQSSSKTLTCIEPPTETIDMNEELFKITKNKILMQAVTAMMAHSNMVSKKTPQLSDDDSETSYKVNPIKKSNYLPLNKR</sequence>
<gene>
    <name evidence="2" type="ORF">OXH55_00230</name>
</gene>